<feature type="domain" description="Flagellar basal body rod protein N-terminal" evidence="5">
    <location>
        <begin position="7"/>
        <end position="35"/>
    </location>
</feature>
<proteinExistence type="inferred from homology"/>
<dbReference type="EMBL" id="JAUQUR010000004">
    <property type="protein sequence ID" value="MDX4069657.1"/>
    <property type="molecule type" value="Genomic_DNA"/>
</dbReference>
<protein>
    <submittedName>
        <fullName evidence="8">Flagellar hook-basal body complex protein</fullName>
    </submittedName>
</protein>
<dbReference type="InterPro" id="IPR053967">
    <property type="entry name" value="LlgE_F_G-like_D1"/>
</dbReference>
<evidence type="ECO:0000259" key="7">
    <source>
        <dbReference type="Pfam" id="PF22692"/>
    </source>
</evidence>
<feature type="domain" description="Flagellar hook protein FlgE/F/G-like D1" evidence="7">
    <location>
        <begin position="78"/>
        <end position="129"/>
    </location>
</feature>
<evidence type="ECO:0000259" key="5">
    <source>
        <dbReference type="Pfam" id="PF00460"/>
    </source>
</evidence>
<dbReference type="Pfam" id="PF22692">
    <property type="entry name" value="LlgE_F_G_D1"/>
    <property type="match status" value="1"/>
</dbReference>
<dbReference type="RefSeq" id="WP_319048278.1">
    <property type="nucleotide sequence ID" value="NZ_JAUQUR010000004.1"/>
</dbReference>
<comment type="similarity">
    <text evidence="2 4">Belongs to the flagella basal body rod proteins family.</text>
</comment>
<evidence type="ECO:0000256" key="1">
    <source>
        <dbReference type="ARBA" id="ARBA00004117"/>
    </source>
</evidence>
<sequence length="1032" mass="110669">MIGALWTGISGLSAHQKALDNESNNIANVNTVGYKAGRISFADQIYQGQIGKGSYVQDAEKIFVTGGSKITGVDYDVALQGDGFFTVINKNTLGTAETFYTRAGNFRMGENGTLQNPDGFEIQGWAMSSIDQKNDVVSTNQNASRFTDDYIKTMGNSIIRHKDFIETIAAKATNYNETAKSDPVTVFSGAGGKTKAAKLKDIDMALSNYNQILQKYQEDPNVPSKGSTAQISQVNFKTGTPPTSIIGQEGDMIEVIINGNTYTQKFVVTKTTPNWRSELWNSLTLSPINERELYDLKDPSQIDIMPTATEAERSAKDQEIAKYDRLAGKIETYKAMADQISNKESGVVAYLAKDRLNPTSDVLNPNGMYEESTNLADMLRGVVQIKGLIPGKEFKISQVAEYSGENTNFSVKGTFQTTATATQGTGKQALEDARDALSKLVTGNQRSVYSVQDLYGAADNKTFSFSINIFDKDLGYVIPVPNDGAVPPQAVPIEIGNVESGDINTIVDAINNTRTSSGPQLGDYVIAKNINGHLVIETNEQNYDVEFDARLATDPTVDLNALVNEATYTYDIKVGNSTISTPFTTATPINQNAIYTAIAGNIATYNAANPGRELVISPMNAGIFTVTAADGERIEGDLRLTGTTTPPTSASSSIPGTNTVLEQGTFTIGAVADNTTYSITINGTPYSYTTGAGYTGTQADIRNQILAQIQNDPALAGLVTATSSGSDGISIVQRRVVDTSNPAITLGITSSGTTTYAPPTVPYSAGAAEQQVFAIDFTGNRSRSEFVLNLMGTEIKVTSSESETEATLATKLQAELDKQPNLRNRYEVVFNGTDVVVREKAGASGFTGFAGTVPTLTINDLAVPVWDLKEGFIEVNSDYSGNKGAGGEFMEITTRVDQTSTQESLQLRLDLLNISDSKFGAFKIDSTGLVTITDGGVEYAVGQVSIARFTNNRGLEAVGGNNFKATQESGNVIYSTNNNNTDGVMGQALEISKADLSESLVNLMVFQRAFEANAKSITTSDELLSTLINLKR</sequence>
<reference evidence="8" key="1">
    <citation type="journal article" date="2023" name="Front. Microbiol.">
        <title>Genomic diversity and taxonomic marker for Arcobacter species.</title>
        <authorList>
            <person name="Zhou G."/>
            <person name="Gu Y."/>
            <person name="Wang H."/>
            <person name="Chen X."/>
            <person name="Zhang X."/>
            <person name="Shao Z."/>
            <person name="Yan X."/>
            <person name="Zhang J."/>
            <person name="Zhang M."/>
        </authorList>
    </citation>
    <scope>NUCLEOTIDE SEQUENCE</scope>
    <source>
        <strain evidence="8">BJSY19SF1-2</strain>
    </source>
</reference>
<evidence type="ECO:0000256" key="2">
    <source>
        <dbReference type="ARBA" id="ARBA00009677"/>
    </source>
</evidence>
<dbReference type="SUPFAM" id="SSF117143">
    <property type="entry name" value="Flagellar hook protein flgE"/>
    <property type="match status" value="2"/>
</dbReference>
<dbReference type="PANTHER" id="PTHR30435:SF19">
    <property type="entry name" value="FLAGELLAR BASAL-BODY ROD PROTEIN FLGG"/>
    <property type="match status" value="1"/>
</dbReference>
<evidence type="ECO:0000256" key="4">
    <source>
        <dbReference type="RuleBase" id="RU362116"/>
    </source>
</evidence>
<evidence type="ECO:0000259" key="6">
    <source>
        <dbReference type="Pfam" id="PF06429"/>
    </source>
</evidence>
<dbReference type="InterPro" id="IPR001444">
    <property type="entry name" value="Flag_bb_rod_N"/>
</dbReference>
<keyword evidence="8" id="KW-0969">Cilium</keyword>
<keyword evidence="3 4" id="KW-0975">Bacterial flagellum</keyword>
<keyword evidence="8" id="KW-0966">Cell projection</keyword>
<dbReference type="Pfam" id="PF06429">
    <property type="entry name" value="Flg_bbr_C"/>
    <property type="match status" value="1"/>
</dbReference>
<dbReference type="Proteomes" id="UP001283691">
    <property type="component" value="Unassembled WGS sequence"/>
</dbReference>
<dbReference type="InterPro" id="IPR010930">
    <property type="entry name" value="Flg_bb/hook_C_dom"/>
</dbReference>
<name>A0AAW9DBD4_9BACT</name>
<dbReference type="PANTHER" id="PTHR30435">
    <property type="entry name" value="FLAGELLAR PROTEIN"/>
    <property type="match status" value="1"/>
</dbReference>
<reference evidence="8" key="2">
    <citation type="submission" date="2023-07" db="EMBL/GenBank/DDBJ databases">
        <authorList>
            <person name="Zhang M."/>
            <person name="Zhou G."/>
        </authorList>
    </citation>
    <scope>NUCLEOTIDE SEQUENCE</scope>
    <source>
        <strain evidence="8">BJSY19SF1-2</strain>
    </source>
</reference>
<comment type="subcellular location">
    <subcellularLocation>
        <location evidence="1 4">Bacterial flagellum basal body</location>
    </subcellularLocation>
</comment>
<dbReference type="NCBIfam" id="TIGR03506">
    <property type="entry name" value="FlgEFG_subfam"/>
    <property type="match status" value="2"/>
</dbReference>
<comment type="caution">
    <text evidence="8">The sequence shown here is derived from an EMBL/GenBank/DDBJ whole genome shotgun (WGS) entry which is preliminary data.</text>
</comment>
<dbReference type="InterPro" id="IPR020013">
    <property type="entry name" value="Flagellar_FlgE/F/G"/>
</dbReference>
<dbReference type="GO" id="GO:0009425">
    <property type="term" value="C:bacterial-type flagellum basal body"/>
    <property type="evidence" value="ECO:0007669"/>
    <property type="project" value="UniProtKB-SubCell"/>
</dbReference>
<evidence type="ECO:0000313" key="8">
    <source>
        <dbReference type="EMBL" id="MDX4069657.1"/>
    </source>
</evidence>
<evidence type="ECO:0000256" key="3">
    <source>
        <dbReference type="ARBA" id="ARBA00023143"/>
    </source>
</evidence>
<feature type="domain" description="Flagellar basal-body/hook protein C-terminal" evidence="6">
    <location>
        <begin position="987"/>
        <end position="1030"/>
    </location>
</feature>
<accession>A0AAW9DBD4</accession>
<evidence type="ECO:0000313" key="9">
    <source>
        <dbReference type="Proteomes" id="UP001283691"/>
    </source>
</evidence>
<dbReference type="GO" id="GO:0071978">
    <property type="term" value="P:bacterial-type flagellum-dependent swarming motility"/>
    <property type="evidence" value="ECO:0007669"/>
    <property type="project" value="TreeGrafter"/>
</dbReference>
<dbReference type="Pfam" id="PF00460">
    <property type="entry name" value="Flg_bb_rod"/>
    <property type="match status" value="1"/>
</dbReference>
<gene>
    <name evidence="8" type="ORF">Q6A80_07960</name>
</gene>
<dbReference type="AlphaFoldDB" id="A0AAW9DBD4"/>
<dbReference type="InterPro" id="IPR037925">
    <property type="entry name" value="FlgE/F/G-like"/>
</dbReference>
<organism evidence="8 9">
    <name type="scientific">Aliarcobacter skirrowii</name>
    <dbReference type="NCBI Taxonomy" id="28200"/>
    <lineage>
        <taxon>Bacteria</taxon>
        <taxon>Pseudomonadati</taxon>
        <taxon>Campylobacterota</taxon>
        <taxon>Epsilonproteobacteria</taxon>
        <taxon>Campylobacterales</taxon>
        <taxon>Arcobacteraceae</taxon>
        <taxon>Aliarcobacter</taxon>
    </lineage>
</organism>
<keyword evidence="8" id="KW-0282">Flagellum</keyword>